<dbReference type="AlphaFoldDB" id="A0A3B3QQ98"/>
<accession>A0A3B3QQ98</accession>
<evidence type="ECO:0000259" key="1">
    <source>
        <dbReference type="Pfam" id="PF13460"/>
    </source>
</evidence>
<dbReference type="GeneTree" id="ENSGT00940000179586"/>
<dbReference type="STRING" id="1676925.ENSPKIP00000008852"/>
<dbReference type="SUPFAM" id="SSF51735">
    <property type="entry name" value="NAD(P)-binding Rossmann-fold domains"/>
    <property type="match status" value="1"/>
</dbReference>
<proteinExistence type="predicted"/>
<dbReference type="PANTHER" id="PTHR15020:SF50">
    <property type="entry name" value="UPF0659 PROTEIN YMR090W"/>
    <property type="match status" value="1"/>
</dbReference>
<dbReference type="Proteomes" id="UP000261540">
    <property type="component" value="Unplaced"/>
</dbReference>
<evidence type="ECO:0000313" key="2">
    <source>
        <dbReference type="Ensembl" id="ENSPKIP00000008852.1"/>
    </source>
</evidence>
<protein>
    <recommendedName>
        <fullName evidence="1">NAD(P)-binding domain-containing protein</fullName>
    </recommendedName>
</protein>
<feature type="domain" description="NAD(P)-binding" evidence="1">
    <location>
        <begin position="4"/>
        <end position="179"/>
    </location>
</feature>
<evidence type="ECO:0000313" key="3">
    <source>
        <dbReference type="Proteomes" id="UP000261540"/>
    </source>
</evidence>
<sequence>MKIGQTGQLLVSQALPQGHMVTAIVRNPGKMTTTHENLKGDIFSENNLKFHFTVVISCLGLPPSWWFGASGYTTSMKAADSTMHEVMVNRENPSGTKSPFLIHFLLLPIIRSVLMNMYEMEQYLKMEYINWTVVRLAGLRNESATGNKEFLTHEEYFIPDASGNPVGSSVARIMLFLLNNDDWMEKGVCRNGFFNSCFLFNE</sequence>
<dbReference type="Ensembl" id="ENSPKIT00000032943.1">
    <property type="protein sequence ID" value="ENSPKIP00000008852.1"/>
    <property type="gene ID" value="ENSPKIG00000024181.1"/>
</dbReference>
<dbReference type="PANTHER" id="PTHR15020">
    <property type="entry name" value="FLAVIN REDUCTASE-RELATED"/>
    <property type="match status" value="1"/>
</dbReference>
<dbReference type="GO" id="GO:0003824">
    <property type="term" value="F:catalytic activity"/>
    <property type="evidence" value="ECO:0007669"/>
    <property type="project" value="UniProtKB-ARBA"/>
</dbReference>
<dbReference type="InterPro" id="IPR016040">
    <property type="entry name" value="NAD(P)-bd_dom"/>
</dbReference>
<dbReference type="Gene3D" id="3.40.50.720">
    <property type="entry name" value="NAD(P)-binding Rossmann-like Domain"/>
    <property type="match status" value="1"/>
</dbReference>
<organism evidence="2 3">
    <name type="scientific">Paramormyrops kingsleyae</name>
    <dbReference type="NCBI Taxonomy" id="1676925"/>
    <lineage>
        <taxon>Eukaryota</taxon>
        <taxon>Metazoa</taxon>
        <taxon>Chordata</taxon>
        <taxon>Craniata</taxon>
        <taxon>Vertebrata</taxon>
        <taxon>Euteleostomi</taxon>
        <taxon>Actinopterygii</taxon>
        <taxon>Neopterygii</taxon>
        <taxon>Teleostei</taxon>
        <taxon>Osteoglossocephala</taxon>
        <taxon>Osteoglossomorpha</taxon>
        <taxon>Osteoglossiformes</taxon>
        <taxon>Mormyridae</taxon>
        <taxon>Paramormyrops</taxon>
    </lineage>
</organism>
<reference evidence="2" key="1">
    <citation type="submission" date="2025-08" db="UniProtKB">
        <authorList>
            <consortium name="Ensembl"/>
        </authorList>
    </citation>
    <scope>IDENTIFICATION</scope>
</reference>
<keyword evidence="3" id="KW-1185">Reference proteome</keyword>
<dbReference type="InterPro" id="IPR036291">
    <property type="entry name" value="NAD(P)-bd_dom_sf"/>
</dbReference>
<reference evidence="2" key="2">
    <citation type="submission" date="2025-09" db="UniProtKB">
        <authorList>
            <consortium name="Ensembl"/>
        </authorList>
    </citation>
    <scope>IDENTIFICATION</scope>
</reference>
<dbReference type="Pfam" id="PF13460">
    <property type="entry name" value="NAD_binding_10"/>
    <property type="match status" value="1"/>
</dbReference>
<name>A0A3B3QQ98_9TELE</name>